<feature type="compositionally biased region" description="Basic and acidic residues" evidence="5">
    <location>
        <begin position="343"/>
        <end position="354"/>
    </location>
</feature>
<proteinExistence type="predicted"/>
<dbReference type="PROSITE" id="PS50172">
    <property type="entry name" value="BRCT"/>
    <property type="match status" value="2"/>
</dbReference>
<keyword evidence="2 4" id="KW-0863">Zinc-finger</keyword>
<dbReference type="InterPro" id="IPR001965">
    <property type="entry name" value="Znf_PHD"/>
</dbReference>
<organism evidence="8 9">
    <name type="scientific">Tanacetum coccineum</name>
    <dbReference type="NCBI Taxonomy" id="301880"/>
    <lineage>
        <taxon>Eukaryota</taxon>
        <taxon>Viridiplantae</taxon>
        <taxon>Streptophyta</taxon>
        <taxon>Embryophyta</taxon>
        <taxon>Tracheophyta</taxon>
        <taxon>Spermatophyta</taxon>
        <taxon>Magnoliopsida</taxon>
        <taxon>eudicotyledons</taxon>
        <taxon>Gunneridae</taxon>
        <taxon>Pentapetalae</taxon>
        <taxon>asterids</taxon>
        <taxon>campanulids</taxon>
        <taxon>Asterales</taxon>
        <taxon>Asteraceae</taxon>
        <taxon>Asteroideae</taxon>
        <taxon>Anthemideae</taxon>
        <taxon>Anthemidinae</taxon>
        <taxon>Tanacetum</taxon>
    </lineage>
</organism>
<dbReference type="SMART" id="SM00292">
    <property type="entry name" value="BRCT"/>
    <property type="match status" value="3"/>
</dbReference>
<feature type="compositionally biased region" description="Basic and acidic residues" evidence="5">
    <location>
        <begin position="929"/>
        <end position="963"/>
    </location>
</feature>
<feature type="compositionally biased region" description="Basic and acidic residues" evidence="5">
    <location>
        <begin position="1248"/>
        <end position="1266"/>
    </location>
</feature>
<evidence type="ECO:0000256" key="1">
    <source>
        <dbReference type="ARBA" id="ARBA00022723"/>
    </source>
</evidence>
<protein>
    <submittedName>
        <fullName evidence="8">BRCT domain-containing protein</fullName>
    </submittedName>
</protein>
<evidence type="ECO:0000256" key="2">
    <source>
        <dbReference type="ARBA" id="ARBA00022771"/>
    </source>
</evidence>
<feature type="region of interest" description="Disordered" evidence="5">
    <location>
        <begin position="832"/>
        <end position="856"/>
    </location>
</feature>
<dbReference type="SMART" id="SM00249">
    <property type="entry name" value="PHD"/>
    <property type="match status" value="1"/>
</dbReference>
<evidence type="ECO:0000313" key="8">
    <source>
        <dbReference type="EMBL" id="GJT11672.1"/>
    </source>
</evidence>
<feature type="region of interest" description="Disordered" evidence="5">
    <location>
        <begin position="1142"/>
        <end position="1162"/>
    </location>
</feature>
<dbReference type="Pfam" id="PF00533">
    <property type="entry name" value="BRCT"/>
    <property type="match status" value="1"/>
</dbReference>
<name>A0ABQ5BC35_9ASTR</name>
<sequence>MLMGKWAPMNRDVQKFNQLVSEMLVMIGENDEDWMTRVELLFRTHTHGDFKYKSAWLFLNGKHKWKNPESTLARRNRVRVTNEEPEHFGEDVLPRPPGAQRIVKSQCSSNSTASYDSNPTMYKEMMKEQYELGRKAKMEIIERDANSRINLYNSQRTAEDMRVSRKLVSGGAIDAGIYSADCTHVIVNNIEYDDPVCVAARRDGKVLVSGLWVEHSFDVGGPVLTDSVIYMPPRDLNGIPGAKSLVVCLTGYQRDDRDDIMVMVDLMGAKFTKPLKADMVTHLICYKFEGEKYELAKRIKRIKLVNHKWLEDCLRNWEILPEEGYSKSLRNWEILPEEGYSKSGHELEMEAEAKDSEDEAEGTTTRQNERKLASPHHSLLSKQEVPRSLSNTSVSRGFSNAENVVSATVKSSSDQFSNPYEIKSRHPGTGHIFGDTAGPSNIFEGTPSGSTTQNNIMAASTIASIPSSNEARKVTLASYSKEVPMRTPPPTIKTTSNTSSAKRLNKQNVIEALNMSKSLLEKVNDQSETTLAGVGTPLSYPAYCAEDEQNASSYGKRKMDVSSGSSKIQRISRDDDTSNRGSPHVEGGQELKKNPPADISYFNTNAAKSPAKSTPSKTTGRKPSGFKAKDVTADISYLNNSAATSPAKDTPSKATGRKSPGCKGKNVPGDVAVSKMPTPETLQDEDFDVVQRPQNDYRETSLVTKVDNNDIGVAVNVMQGLEKSSSAISFGLQKSSTPDLANNVEGAGTNSKPVRRKSLGKKFSAPSQSLDKKKTTSQKGSIYLNSSPPMNDAMTSTADENLSSYKVFEEVHPEAKSATEVVMEVGDDLMSGNKSLCMDDETEPPEDNEEGMNGEPANTVDIVMKEIAEWDPVDVGQNNDKDGYTTERGNLISMENNVPVDKSGDTENLVSDKTSRRKKLPSTKKGKKKENVDKKAAKRKELANDNNNEKTEFREEATLDRAGKANRNVNELDAVREEATLDQAGKANRNVNELEAVNDHEHKNEEKKDDRTDMDADLVTENVVNKKETKKTKRPLSKAKTSNALSVKEVALTKRVSKRLKPTSSGLVAAFDLEAQENTQVADADAVAVAAIDDDHLEKKTDDGTDMVAGVNMEKDVNKKVTKMSEPTLSKTRKDAALSVEQVTDTIADNKKRKPTASRSVQARILEAQKKIQITAAVDDDFENKNDKKDDDVTEMDTDTDANKETKKNKRPLSKTKKDPALSVKEVTETKALKKEGKTTSSQSVKACDMEAQKENMEIPEDDRSTGNKQVLKSATEGSDTCKSDKADPEPKWFILTGHALQRKEFQQMIRRLKGRVCRVSHQWSYQATHFIVPDPIKRTEKFFAAAASGSWILKTDYLTASNQAGKFLAEEPYEWHKNGLSEDGQINLEAPRKWRSLKEKTGYGAFHGMRIIIYGECIAPTLDTLKRAVKAGDGTILATSPPYTRFLDTGIDFAVVSPGMPHVDMWVQEFLRHEIPCVSADYLVEYVCKPGYPLDGHVQYDTNVWAERSYNNLKKRLDEEDNTGPRTPDSNDVACEVCGLHDRGEEMLLCGDEGGSTGCGLGTHIDCCDPPLEDIPDDDWFCPKCTKAMNSMTKKSNKRKGK</sequence>
<feature type="domain" description="BRCT" evidence="7">
    <location>
        <begin position="1294"/>
        <end position="1376"/>
    </location>
</feature>
<feature type="compositionally biased region" description="Basic residues" evidence="5">
    <location>
        <begin position="915"/>
        <end position="928"/>
    </location>
</feature>
<dbReference type="EMBL" id="BQNB010013087">
    <property type="protein sequence ID" value="GJT11672.1"/>
    <property type="molecule type" value="Genomic_DNA"/>
</dbReference>
<feature type="domain" description="PHD-type" evidence="6">
    <location>
        <begin position="1533"/>
        <end position="1589"/>
    </location>
</feature>
<accession>A0ABQ5BC35</accession>
<dbReference type="InterPro" id="IPR011011">
    <property type="entry name" value="Znf_FYVE_PHD"/>
</dbReference>
<dbReference type="InterPro" id="IPR001357">
    <property type="entry name" value="BRCT_dom"/>
</dbReference>
<dbReference type="Pfam" id="PF12738">
    <property type="entry name" value="PTCB-BRCT"/>
    <property type="match status" value="1"/>
</dbReference>
<feature type="compositionally biased region" description="Polar residues" evidence="5">
    <location>
        <begin position="601"/>
        <end position="618"/>
    </location>
</feature>
<keyword evidence="1" id="KW-0479">Metal-binding</keyword>
<evidence type="ECO:0000259" key="6">
    <source>
        <dbReference type="PROSITE" id="PS50016"/>
    </source>
</evidence>
<feature type="region of interest" description="Disordered" evidence="5">
    <location>
        <begin position="641"/>
        <end position="672"/>
    </location>
</feature>
<feature type="compositionally biased region" description="Basic residues" evidence="5">
    <location>
        <begin position="1028"/>
        <end position="1037"/>
    </location>
</feature>
<dbReference type="CDD" id="cd17738">
    <property type="entry name" value="BRCT_TopBP1_rpt7"/>
    <property type="match status" value="1"/>
</dbReference>
<dbReference type="InterPro" id="IPR036420">
    <property type="entry name" value="BRCT_dom_sf"/>
</dbReference>
<feature type="region of interest" description="Disordered" evidence="5">
    <location>
        <begin position="872"/>
        <end position="1042"/>
    </location>
</feature>
<dbReference type="InterPro" id="IPR044254">
    <property type="entry name" value="At4g02110-like"/>
</dbReference>
<reference evidence="8" key="1">
    <citation type="journal article" date="2022" name="Int. J. Mol. Sci.">
        <title>Draft Genome of Tanacetum Coccineum: Genomic Comparison of Closely Related Tanacetum-Family Plants.</title>
        <authorList>
            <person name="Yamashiro T."/>
            <person name="Shiraishi A."/>
            <person name="Nakayama K."/>
            <person name="Satake H."/>
        </authorList>
    </citation>
    <scope>NUCLEOTIDE SEQUENCE</scope>
</reference>
<feature type="compositionally biased region" description="Polar residues" evidence="5">
    <location>
        <begin position="492"/>
        <end position="502"/>
    </location>
</feature>
<dbReference type="InterPro" id="IPR013083">
    <property type="entry name" value="Znf_RING/FYVE/PHD"/>
</dbReference>
<dbReference type="Gene3D" id="3.40.50.10190">
    <property type="entry name" value="BRCT domain"/>
    <property type="match status" value="3"/>
</dbReference>
<feature type="region of interest" description="Disordered" evidence="5">
    <location>
        <begin position="343"/>
        <end position="394"/>
    </location>
</feature>
<feature type="region of interest" description="Disordered" evidence="5">
    <location>
        <begin position="1175"/>
        <end position="1288"/>
    </location>
</feature>
<feature type="compositionally biased region" description="Basic and acidic residues" evidence="5">
    <location>
        <begin position="1216"/>
        <end position="1238"/>
    </location>
</feature>
<feature type="region of interest" description="Disordered" evidence="5">
    <location>
        <begin position="483"/>
        <end position="502"/>
    </location>
</feature>
<feature type="region of interest" description="Disordered" evidence="5">
    <location>
        <begin position="736"/>
        <end position="792"/>
    </location>
</feature>
<dbReference type="SUPFAM" id="SSF52113">
    <property type="entry name" value="BRCT domain"/>
    <property type="match status" value="3"/>
</dbReference>
<evidence type="ECO:0000256" key="4">
    <source>
        <dbReference type="PROSITE-ProRule" id="PRU00146"/>
    </source>
</evidence>
<dbReference type="Proteomes" id="UP001151760">
    <property type="component" value="Unassembled WGS sequence"/>
</dbReference>
<keyword evidence="3" id="KW-0862">Zinc</keyword>
<reference evidence="8" key="2">
    <citation type="submission" date="2022-01" db="EMBL/GenBank/DDBJ databases">
        <authorList>
            <person name="Yamashiro T."/>
            <person name="Shiraishi A."/>
            <person name="Satake H."/>
            <person name="Nakayama K."/>
        </authorList>
    </citation>
    <scope>NUCLEOTIDE SEQUENCE</scope>
</reference>
<dbReference type="PANTHER" id="PTHR47181:SF2">
    <property type="entry name" value="BRCA1 C TERMINUS DOMAIN CONTAINING PROTEIN, EXPRESSED"/>
    <property type="match status" value="1"/>
</dbReference>
<feature type="domain" description="BRCT" evidence="7">
    <location>
        <begin position="243"/>
        <end position="327"/>
    </location>
</feature>
<feature type="compositionally biased region" description="Acidic residues" evidence="5">
    <location>
        <begin position="838"/>
        <end position="852"/>
    </location>
</feature>
<dbReference type="Pfam" id="PF00628">
    <property type="entry name" value="PHD"/>
    <property type="match status" value="1"/>
</dbReference>
<comment type="caution">
    <text evidence="8">The sequence shown here is derived from an EMBL/GenBank/DDBJ whole genome shotgun (WGS) entry which is preliminary data.</text>
</comment>
<feature type="region of interest" description="Disordered" evidence="5">
    <location>
        <begin position="1118"/>
        <end position="1137"/>
    </location>
</feature>
<dbReference type="InterPro" id="IPR019787">
    <property type="entry name" value="Znf_PHD-finger"/>
</dbReference>
<keyword evidence="9" id="KW-1185">Reference proteome</keyword>
<dbReference type="Gene3D" id="3.30.40.10">
    <property type="entry name" value="Zinc/RING finger domain, C3HC4 (zinc finger)"/>
    <property type="match status" value="1"/>
</dbReference>
<dbReference type="CDD" id="cd17730">
    <property type="entry name" value="BRCT_PAXIP1_rpt4"/>
    <property type="match status" value="1"/>
</dbReference>
<dbReference type="PROSITE" id="PS50016">
    <property type="entry name" value="ZF_PHD_2"/>
    <property type="match status" value="1"/>
</dbReference>
<evidence type="ECO:0000256" key="3">
    <source>
        <dbReference type="ARBA" id="ARBA00022833"/>
    </source>
</evidence>
<dbReference type="SUPFAM" id="SSF57903">
    <property type="entry name" value="FYVE/PHD zinc finger"/>
    <property type="match status" value="1"/>
</dbReference>
<feature type="compositionally biased region" description="Basic and acidic residues" evidence="5">
    <location>
        <begin position="997"/>
        <end position="1014"/>
    </location>
</feature>
<feature type="compositionally biased region" description="Polar residues" evidence="5">
    <location>
        <begin position="777"/>
        <end position="792"/>
    </location>
</feature>
<gene>
    <name evidence="8" type="ORF">Tco_0858714</name>
</gene>
<evidence type="ECO:0000259" key="7">
    <source>
        <dbReference type="PROSITE" id="PS50172"/>
    </source>
</evidence>
<feature type="compositionally biased region" description="Polar residues" evidence="5">
    <location>
        <begin position="1267"/>
        <end position="1279"/>
    </location>
</feature>
<feature type="region of interest" description="Disordered" evidence="5">
    <location>
        <begin position="550"/>
        <end position="627"/>
    </location>
</feature>
<evidence type="ECO:0000313" key="9">
    <source>
        <dbReference type="Proteomes" id="UP001151760"/>
    </source>
</evidence>
<evidence type="ECO:0000256" key="5">
    <source>
        <dbReference type="SAM" id="MobiDB-lite"/>
    </source>
</evidence>
<dbReference type="PANTHER" id="PTHR47181">
    <property type="entry name" value="BRCA1 C TERMINUS DOMAIN CONTAINING PROTEIN, EXPRESSED"/>
    <property type="match status" value="1"/>
</dbReference>